<keyword evidence="4 5" id="KW-0472">Membrane</keyword>
<dbReference type="Pfam" id="PF04479">
    <property type="entry name" value="RTA1"/>
    <property type="match status" value="1"/>
</dbReference>
<feature type="non-terminal residue" evidence="6">
    <location>
        <position position="106"/>
    </location>
</feature>
<evidence type="ECO:0000313" key="6">
    <source>
        <dbReference type="EMBL" id="KAL1887991.1"/>
    </source>
</evidence>
<proteinExistence type="predicted"/>
<evidence type="ECO:0000256" key="2">
    <source>
        <dbReference type="ARBA" id="ARBA00022692"/>
    </source>
</evidence>
<dbReference type="InterPro" id="IPR007568">
    <property type="entry name" value="RTA1"/>
</dbReference>
<sequence>EAFGYYGRFWASSEPDLGGPFILQNLLLLAAPPFIAATMYMSFGSITIALEGAKDALISPRWLTKIYVLIDIGCVVTQVMGAVLPASGDPSAVALSKKVLIGGLIT</sequence>
<keyword evidence="3 5" id="KW-1133">Transmembrane helix</keyword>
<feature type="transmembrane region" description="Helical" evidence="5">
    <location>
        <begin position="26"/>
        <end position="50"/>
    </location>
</feature>
<dbReference type="EMBL" id="JAWCUI010000103">
    <property type="protein sequence ID" value="KAL1887991.1"/>
    <property type="molecule type" value="Genomic_DNA"/>
</dbReference>
<evidence type="ECO:0008006" key="8">
    <source>
        <dbReference type="Google" id="ProtNLM"/>
    </source>
</evidence>
<protein>
    <recommendedName>
        <fullName evidence="8">Amino acid transporter</fullName>
    </recommendedName>
</protein>
<evidence type="ECO:0000256" key="3">
    <source>
        <dbReference type="ARBA" id="ARBA00022989"/>
    </source>
</evidence>
<gene>
    <name evidence="6" type="ORF">Sste5346_009873</name>
</gene>
<evidence type="ECO:0000313" key="7">
    <source>
        <dbReference type="Proteomes" id="UP001583186"/>
    </source>
</evidence>
<accession>A0ABR3YI39</accession>
<evidence type="ECO:0000256" key="1">
    <source>
        <dbReference type="ARBA" id="ARBA00004141"/>
    </source>
</evidence>
<keyword evidence="7" id="KW-1185">Reference proteome</keyword>
<evidence type="ECO:0000256" key="5">
    <source>
        <dbReference type="SAM" id="Phobius"/>
    </source>
</evidence>
<dbReference type="PANTHER" id="PTHR31465:SF17">
    <property type="entry name" value="DOMAIN PROTEIN, PUTATIVE (AFU_ORTHOLOGUE AFUA_5G09900)-RELATED"/>
    <property type="match status" value="1"/>
</dbReference>
<feature type="non-terminal residue" evidence="6">
    <location>
        <position position="1"/>
    </location>
</feature>
<dbReference type="Proteomes" id="UP001583186">
    <property type="component" value="Unassembled WGS sequence"/>
</dbReference>
<comment type="caution">
    <text evidence="6">The sequence shown here is derived from an EMBL/GenBank/DDBJ whole genome shotgun (WGS) entry which is preliminary data.</text>
</comment>
<name>A0ABR3YI39_9PEZI</name>
<organism evidence="6 7">
    <name type="scientific">Sporothrix stenoceras</name>
    <dbReference type="NCBI Taxonomy" id="5173"/>
    <lineage>
        <taxon>Eukaryota</taxon>
        <taxon>Fungi</taxon>
        <taxon>Dikarya</taxon>
        <taxon>Ascomycota</taxon>
        <taxon>Pezizomycotina</taxon>
        <taxon>Sordariomycetes</taxon>
        <taxon>Sordariomycetidae</taxon>
        <taxon>Ophiostomatales</taxon>
        <taxon>Ophiostomataceae</taxon>
        <taxon>Sporothrix</taxon>
    </lineage>
</organism>
<dbReference type="PANTHER" id="PTHR31465">
    <property type="entry name" value="PROTEIN RTA1-RELATED"/>
    <property type="match status" value="1"/>
</dbReference>
<keyword evidence="2 5" id="KW-0812">Transmembrane</keyword>
<evidence type="ECO:0000256" key="4">
    <source>
        <dbReference type="ARBA" id="ARBA00023136"/>
    </source>
</evidence>
<reference evidence="6 7" key="1">
    <citation type="journal article" date="2024" name="IMA Fungus">
        <title>IMA Genome - F19 : A genome assembly and annotation guide to empower mycologists, including annotated draft genome sequences of Ceratocystis pirilliformis, Diaporthe australafricana, Fusarium ophioides, Paecilomyces lecythidis, and Sporothrix stenoceras.</title>
        <authorList>
            <person name="Aylward J."/>
            <person name="Wilson A.M."/>
            <person name="Visagie C.M."/>
            <person name="Spraker J."/>
            <person name="Barnes I."/>
            <person name="Buitendag C."/>
            <person name="Ceriani C."/>
            <person name="Del Mar Angel L."/>
            <person name="du Plessis D."/>
            <person name="Fuchs T."/>
            <person name="Gasser K."/>
            <person name="Kramer D."/>
            <person name="Li W."/>
            <person name="Munsamy K."/>
            <person name="Piso A."/>
            <person name="Price J.L."/>
            <person name="Sonnekus B."/>
            <person name="Thomas C."/>
            <person name="van der Nest A."/>
            <person name="van Dijk A."/>
            <person name="van Heerden A."/>
            <person name="van Vuuren N."/>
            <person name="Yilmaz N."/>
            <person name="Duong T.A."/>
            <person name="van der Merwe N.A."/>
            <person name="Wingfield M.J."/>
            <person name="Wingfield B.D."/>
        </authorList>
    </citation>
    <scope>NUCLEOTIDE SEQUENCE [LARGE SCALE GENOMIC DNA]</scope>
    <source>
        <strain evidence="6 7">CMW 5346</strain>
    </source>
</reference>
<feature type="transmembrane region" description="Helical" evidence="5">
    <location>
        <begin position="62"/>
        <end position="84"/>
    </location>
</feature>
<comment type="subcellular location">
    <subcellularLocation>
        <location evidence="1">Membrane</location>
        <topology evidence="1">Multi-pass membrane protein</topology>
    </subcellularLocation>
</comment>